<dbReference type="InterPro" id="IPR052337">
    <property type="entry name" value="SAT4-like"/>
</dbReference>
<feature type="transmembrane region" description="Helical" evidence="7">
    <location>
        <begin position="223"/>
        <end position="243"/>
    </location>
</feature>
<feature type="transmembrane region" description="Helical" evidence="7">
    <location>
        <begin position="263"/>
        <end position="283"/>
    </location>
</feature>
<gene>
    <name evidence="9" type="ORF">FALBO_11074</name>
</gene>
<evidence type="ECO:0000256" key="3">
    <source>
        <dbReference type="ARBA" id="ARBA00022989"/>
    </source>
</evidence>
<proteinExistence type="inferred from homology"/>
<comment type="subcellular location">
    <subcellularLocation>
        <location evidence="1">Membrane</location>
        <topology evidence="1">Multi-pass membrane protein</topology>
    </subcellularLocation>
</comment>
<feature type="compositionally biased region" description="Polar residues" evidence="6">
    <location>
        <begin position="299"/>
        <end position="320"/>
    </location>
</feature>
<feature type="transmembrane region" description="Helical" evidence="7">
    <location>
        <begin position="145"/>
        <end position="165"/>
    </location>
</feature>
<keyword evidence="3 7" id="KW-1133">Transmembrane helix</keyword>
<dbReference type="OrthoDB" id="5417844at2759"/>
<evidence type="ECO:0000259" key="8">
    <source>
        <dbReference type="Pfam" id="PF20684"/>
    </source>
</evidence>
<dbReference type="InterPro" id="IPR049326">
    <property type="entry name" value="Rhodopsin_dom_fungi"/>
</dbReference>
<comment type="caution">
    <text evidence="9">The sequence shown here is derived from an EMBL/GenBank/DDBJ whole genome shotgun (WGS) entry which is preliminary data.</text>
</comment>
<reference evidence="9 10" key="1">
    <citation type="submission" date="2020-01" db="EMBL/GenBank/DDBJ databases">
        <title>Identification and distribution of gene clusters putatively required for synthesis of sphingolipid metabolism inhibitors in phylogenetically diverse species of the filamentous fungus Fusarium.</title>
        <authorList>
            <person name="Kim H.-S."/>
            <person name="Busman M."/>
            <person name="Brown D.W."/>
            <person name="Divon H."/>
            <person name="Uhlig S."/>
            <person name="Proctor R.H."/>
        </authorList>
    </citation>
    <scope>NUCLEOTIDE SEQUENCE [LARGE SCALE GENOMIC DNA]</scope>
    <source>
        <strain evidence="9 10">NRRL 20459</strain>
    </source>
</reference>
<feature type="domain" description="Rhodopsin" evidence="8">
    <location>
        <begin position="30"/>
        <end position="288"/>
    </location>
</feature>
<dbReference type="AlphaFoldDB" id="A0A8H4L4V2"/>
<name>A0A8H4L4V2_9HYPO</name>
<feature type="transmembrane region" description="Helical" evidence="7">
    <location>
        <begin position="12"/>
        <end position="31"/>
    </location>
</feature>
<sequence length="412" mass="45652">MTESLDDYRMRLDGAAIATYVMVMVIVPLKIWCRKKTGGWERLGPDDALAVLTLAFVNVFFYLTMLGRSALALCVPWGSLLTNVSGLRPYLGRHVGSDVSLEQVVDFLRYLFAASLTYVIAIAFIKLTILALYWKLFSITARIPIGIIFASVIVWMVVLVFVATFSCNPVEKQWNILIEHGKCLEQKPVYLGGSLPNVIVDFVLVGMPLPSVFRLNIPLRRHLILAGMFTLGSFICIVSIVRLTIVMSIRTDDQNVTYNLRDFMLWSTVEVNIGLVCACLPSMRPMLQLMGLSRLFSTARGTSDPSRPTGNTSNQPSSRMDWSGASHSRKKSRGGLFSTLAGLSKIDSEEDGFQMIDDISGRQGKNRTEIDATRTSNDTDSESRDASQKGGPTAISVQRDWSVLVDDNSKGR</sequence>
<evidence type="ECO:0000256" key="4">
    <source>
        <dbReference type="ARBA" id="ARBA00023136"/>
    </source>
</evidence>
<evidence type="ECO:0000256" key="7">
    <source>
        <dbReference type="SAM" id="Phobius"/>
    </source>
</evidence>
<keyword evidence="10" id="KW-1185">Reference proteome</keyword>
<dbReference type="Proteomes" id="UP000554235">
    <property type="component" value="Unassembled WGS sequence"/>
</dbReference>
<dbReference type="GO" id="GO:0016020">
    <property type="term" value="C:membrane"/>
    <property type="evidence" value="ECO:0007669"/>
    <property type="project" value="UniProtKB-SubCell"/>
</dbReference>
<keyword evidence="2 7" id="KW-0812">Transmembrane</keyword>
<comment type="similarity">
    <text evidence="5">Belongs to the SAT4 family.</text>
</comment>
<dbReference type="PANTHER" id="PTHR33048">
    <property type="entry name" value="PTH11-LIKE INTEGRAL MEMBRANE PROTEIN (AFU_ORTHOLOGUE AFUA_5G11245)"/>
    <property type="match status" value="1"/>
</dbReference>
<feature type="region of interest" description="Disordered" evidence="6">
    <location>
        <begin position="356"/>
        <end position="412"/>
    </location>
</feature>
<feature type="transmembrane region" description="Helical" evidence="7">
    <location>
        <begin position="43"/>
        <end position="63"/>
    </location>
</feature>
<dbReference type="PANTHER" id="PTHR33048:SF47">
    <property type="entry name" value="INTEGRAL MEMBRANE PROTEIN-RELATED"/>
    <property type="match status" value="1"/>
</dbReference>
<accession>A0A8H4L4V2</accession>
<protein>
    <recommendedName>
        <fullName evidence="8">Rhodopsin domain-containing protein</fullName>
    </recommendedName>
</protein>
<evidence type="ECO:0000313" key="10">
    <source>
        <dbReference type="Proteomes" id="UP000554235"/>
    </source>
</evidence>
<feature type="region of interest" description="Disordered" evidence="6">
    <location>
        <begin position="299"/>
        <end position="333"/>
    </location>
</feature>
<feature type="transmembrane region" description="Helical" evidence="7">
    <location>
        <begin position="110"/>
        <end position="133"/>
    </location>
</feature>
<evidence type="ECO:0000256" key="2">
    <source>
        <dbReference type="ARBA" id="ARBA00022692"/>
    </source>
</evidence>
<evidence type="ECO:0000313" key="9">
    <source>
        <dbReference type="EMBL" id="KAF4462116.1"/>
    </source>
</evidence>
<organism evidence="9 10">
    <name type="scientific">Fusarium albosuccineum</name>
    <dbReference type="NCBI Taxonomy" id="1237068"/>
    <lineage>
        <taxon>Eukaryota</taxon>
        <taxon>Fungi</taxon>
        <taxon>Dikarya</taxon>
        <taxon>Ascomycota</taxon>
        <taxon>Pezizomycotina</taxon>
        <taxon>Sordariomycetes</taxon>
        <taxon>Hypocreomycetidae</taxon>
        <taxon>Hypocreales</taxon>
        <taxon>Nectriaceae</taxon>
        <taxon>Fusarium</taxon>
        <taxon>Fusarium decemcellulare species complex</taxon>
    </lineage>
</organism>
<evidence type="ECO:0000256" key="1">
    <source>
        <dbReference type="ARBA" id="ARBA00004141"/>
    </source>
</evidence>
<evidence type="ECO:0000256" key="5">
    <source>
        <dbReference type="ARBA" id="ARBA00038359"/>
    </source>
</evidence>
<evidence type="ECO:0000256" key="6">
    <source>
        <dbReference type="SAM" id="MobiDB-lite"/>
    </source>
</evidence>
<dbReference type="Pfam" id="PF20684">
    <property type="entry name" value="Fung_rhodopsin"/>
    <property type="match status" value="1"/>
</dbReference>
<dbReference type="EMBL" id="JAADYS010001587">
    <property type="protein sequence ID" value="KAF4462116.1"/>
    <property type="molecule type" value="Genomic_DNA"/>
</dbReference>
<keyword evidence="4 7" id="KW-0472">Membrane</keyword>